<feature type="chain" id="PRO_5045800929" evidence="1">
    <location>
        <begin position="20"/>
        <end position="804"/>
    </location>
</feature>
<sequence>MKKHLLCLIVVLIANPLFSQVLKDKKVEAYKGFFNFYYEEKQDKIYLEVDKIDHEFLYVNSLASGVGSNDIGLDRGQLGARRIVKFIKAGNKLLLVQPNQNFRAITDNVPEKQSIEQAFAKSVLFGFKIEETNEDKYIIDLTPFLLEDAHGVAKRLKAQNEGTYKVDLSKSALSLERTKAFPKNVEFEALLTFDGDAKGRNIRSVTPTSSLLSVIQHHSFIELPDDNYKPREFDPRSGAISISYMDYATPIEENIVKRFAIRHRLEKKNPELAMSEAKNPIIYYLDPGTPEPVRSALLEGARWWNKAYEAIGFKDAFQVKMLPDDADPMDCRYNVIQWVHRSTRGWSYGASVVDPRTGEIIKGHVSLGSLRIRQDFLIAQALLNRPFADSDTNNAPMLKMALARMRQLGAHEIGHTLGFAHNFAASSNDDASVMDYPHPKITLDNGNISLDDAYTDGIGVWDKVTVAYSYSDFDKDIDERTALNAILKKAQDEGLRFISDSDARAAGGAHVYAHLWDNGKSASEELERVLKVREQAISNFSKDNIRNNEPYSVLEDVFVPLYFFHRYQTEATSKLVGGMDYNYALKGDGQLITEVLETKIQKEALRALMASISAEILAIPKEKLALFPPRAFGYGKTRESFSGKTGVAFDALSAPSTASDMTLEFLLNPQRANRLVQQKSLDNNQLGLEDVLNDLIANSFGKSHKDPYLFEVQQAINVNVLKYIMNLAVSESAYFQVQAKANDAIGEISKSLYDKKRDVNPYAAQYARMISEFREHPEKFKLEPVPRIPDGSPIGTDACDYILN</sequence>
<evidence type="ECO:0000313" key="6">
    <source>
        <dbReference type="Proteomes" id="UP000681315"/>
    </source>
</evidence>
<dbReference type="PANTHER" id="PTHR38478:SF1">
    <property type="entry name" value="ZINC DEPENDENT METALLOPROTEASE DOMAIN LIPOPROTEIN"/>
    <property type="match status" value="1"/>
</dbReference>
<dbReference type="Gene3D" id="3.40.390.10">
    <property type="entry name" value="Collagenase (Catalytic Domain)"/>
    <property type="match status" value="1"/>
</dbReference>
<dbReference type="GO" id="GO:0008237">
    <property type="term" value="F:metallopeptidase activity"/>
    <property type="evidence" value="ECO:0007669"/>
    <property type="project" value="UniProtKB-KW"/>
</dbReference>
<dbReference type="RefSeq" id="WP_208233197.1">
    <property type="nucleotide sequence ID" value="NZ_JAGEVG010000007.1"/>
</dbReference>
<dbReference type="PANTHER" id="PTHR38478">
    <property type="entry name" value="PEPTIDASE M1A AND M12B"/>
    <property type="match status" value="1"/>
</dbReference>
<dbReference type="Proteomes" id="UP000681315">
    <property type="component" value="Unassembled WGS sequence"/>
</dbReference>
<dbReference type="Pfam" id="PF17162">
    <property type="entry name" value="DUF5118"/>
    <property type="match status" value="1"/>
</dbReference>
<reference evidence="5 6" key="1">
    <citation type="submission" date="2021-03" db="EMBL/GenBank/DDBJ databases">
        <title>Gelidibacter sp. nov., isolated from costal sediment.</title>
        <authorList>
            <person name="Lun K.-Y."/>
        </authorList>
    </citation>
    <scope>NUCLEOTIDE SEQUENCE [LARGE SCALE GENOMIC DNA]</scope>
    <source>
        <strain evidence="5 6">DF109</strain>
    </source>
</reference>
<gene>
    <name evidence="5" type="ORF">J4051_07210</name>
</gene>
<evidence type="ECO:0000259" key="4">
    <source>
        <dbReference type="Pfam" id="PF17162"/>
    </source>
</evidence>
<keyword evidence="5" id="KW-0378">Hydrolase</keyword>
<keyword evidence="5" id="KW-0482">Metalloprotease</keyword>
<dbReference type="CDD" id="cd04276">
    <property type="entry name" value="ZnMc_MMP_like_2"/>
    <property type="match status" value="1"/>
</dbReference>
<dbReference type="InterPro" id="IPR033413">
    <property type="entry name" value="DUF5117"/>
</dbReference>
<dbReference type="InterPro" id="IPR024079">
    <property type="entry name" value="MetalloPept_cat_dom_sf"/>
</dbReference>
<keyword evidence="6" id="KW-1185">Reference proteome</keyword>
<dbReference type="Pfam" id="PF16313">
    <property type="entry name" value="DUF4953"/>
    <property type="match status" value="1"/>
</dbReference>
<feature type="domain" description="EcxA zinc-binding" evidence="2">
    <location>
        <begin position="397"/>
        <end position="701"/>
    </location>
</feature>
<feature type="signal peptide" evidence="1">
    <location>
        <begin position="1"/>
        <end position="19"/>
    </location>
</feature>
<dbReference type="InterPro" id="IPR033428">
    <property type="entry name" value="DUF5118"/>
</dbReference>
<evidence type="ECO:0000256" key="1">
    <source>
        <dbReference type="SAM" id="SignalP"/>
    </source>
</evidence>
<proteinExistence type="predicted"/>
<dbReference type="InterPro" id="IPR032534">
    <property type="entry name" value="EcxA_zinc-bd"/>
</dbReference>
<accession>A0ABS3SQT6</accession>
<dbReference type="InterPro" id="IPR034032">
    <property type="entry name" value="Zn_MMP-like_bac"/>
</dbReference>
<feature type="domain" description="DUF5117" evidence="3">
    <location>
        <begin position="76"/>
        <end position="268"/>
    </location>
</feature>
<evidence type="ECO:0000259" key="2">
    <source>
        <dbReference type="Pfam" id="PF16313"/>
    </source>
</evidence>
<protein>
    <submittedName>
        <fullName evidence="5">Zinc-dependent metalloprotease</fullName>
    </submittedName>
</protein>
<keyword evidence="5" id="KW-0645">Protease</keyword>
<feature type="domain" description="DUF5118" evidence="4">
    <location>
        <begin position="18"/>
        <end position="65"/>
    </location>
</feature>
<dbReference type="SUPFAM" id="SSF55486">
    <property type="entry name" value="Metalloproteases ('zincins'), catalytic domain"/>
    <property type="match status" value="1"/>
</dbReference>
<name>A0ABS3SQT6_9FLAO</name>
<dbReference type="Pfam" id="PF17148">
    <property type="entry name" value="DUF5117"/>
    <property type="match status" value="1"/>
</dbReference>
<organism evidence="5 6">
    <name type="scientific">Gelidibacter pelagius</name>
    <dbReference type="NCBI Taxonomy" id="2819985"/>
    <lineage>
        <taxon>Bacteria</taxon>
        <taxon>Pseudomonadati</taxon>
        <taxon>Bacteroidota</taxon>
        <taxon>Flavobacteriia</taxon>
        <taxon>Flavobacteriales</taxon>
        <taxon>Flavobacteriaceae</taxon>
        <taxon>Gelidibacter</taxon>
    </lineage>
</organism>
<keyword evidence="1" id="KW-0732">Signal</keyword>
<dbReference type="EMBL" id="JAGEVG010000007">
    <property type="protein sequence ID" value="MBO3098050.1"/>
    <property type="molecule type" value="Genomic_DNA"/>
</dbReference>
<evidence type="ECO:0000313" key="5">
    <source>
        <dbReference type="EMBL" id="MBO3098050.1"/>
    </source>
</evidence>
<evidence type="ECO:0000259" key="3">
    <source>
        <dbReference type="Pfam" id="PF17148"/>
    </source>
</evidence>
<comment type="caution">
    <text evidence="5">The sequence shown here is derived from an EMBL/GenBank/DDBJ whole genome shotgun (WGS) entry which is preliminary data.</text>
</comment>